<dbReference type="AlphaFoldDB" id="A0A2W5MXT9"/>
<dbReference type="SUPFAM" id="SSF48264">
    <property type="entry name" value="Cytochrome P450"/>
    <property type="match status" value="1"/>
</dbReference>
<protein>
    <submittedName>
        <fullName evidence="3">Cytochrome P450</fullName>
    </submittedName>
</protein>
<dbReference type="PANTHER" id="PTHR46696:SF1">
    <property type="entry name" value="CYTOCHROME P450 YJIB-RELATED"/>
    <property type="match status" value="1"/>
</dbReference>
<dbReference type="Pfam" id="PF00067">
    <property type="entry name" value="p450"/>
    <property type="match status" value="1"/>
</dbReference>
<comment type="caution">
    <text evidence="3">The sequence shown here is derived from an EMBL/GenBank/DDBJ whole genome shotgun (WGS) entry which is preliminary data.</text>
</comment>
<accession>A0A2W5MXT9</accession>
<dbReference type="GO" id="GO:0016705">
    <property type="term" value="F:oxidoreductase activity, acting on paired donors, with incorporation or reduction of molecular oxygen"/>
    <property type="evidence" value="ECO:0007669"/>
    <property type="project" value="InterPro"/>
</dbReference>
<keyword evidence="2" id="KW-0503">Monooxygenase</keyword>
<dbReference type="InterPro" id="IPR036396">
    <property type="entry name" value="Cyt_P450_sf"/>
</dbReference>
<keyword evidence="2" id="KW-0408">Iron</keyword>
<dbReference type="EMBL" id="QFPW01000032">
    <property type="protein sequence ID" value="PZQ46032.1"/>
    <property type="molecule type" value="Genomic_DNA"/>
</dbReference>
<dbReference type="GO" id="GO:0020037">
    <property type="term" value="F:heme binding"/>
    <property type="evidence" value="ECO:0007669"/>
    <property type="project" value="InterPro"/>
</dbReference>
<organism evidence="3 4">
    <name type="scientific">Rhodovulum sulfidophilum</name>
    <name type="common">Rhodobacter sulfidophilus</name>
    <dbReference type="NCBI Taxonomy" id="35806"/>
    <lineage>
        <taxon>Bacteria</taxon>
        <taxon>Pseudomonadati</taxon>
        <taxon>Pseudomonadota</taxon>
        <taxon>Alphaproteobacteria</taxon>
        <taxon>Rhodobacterales</taxon>
        <taxon>Paracoccaceae</taxon>
        <taxon>Rhodovulum</taxon>
    </lineage>
</organism>
<dbReference type="PRINTS" id="PR00359">
    <property type="entry name" value="BP450"/>
</dbReference>
<dbReference type="Gene3D" id="1.10.630.10">
    <property type="entry name" value="Cytochrome P450"/>
    <property type="match status" value="1"/>
</dbReference>
<dbReference type="InterPro" id="IPR002397">
    <property type="entry name" value="Cyt_P450_B"/>
</dbReference>
<dbReference type="InterPro" id="IPR001128">
    <property type="entry name" value="Cyt_P450"/>
</dbReference>
<comment type="similarity">
    <text evidence="1 2">Belongs to the cytochrome P450 family.</text>
</comment>
<evidence type="ECO:0000256" key="1">
    <source>
        <dbReference type="ARBA" id="ARBA00010617"/>
    </source>
</evidence>
<reference evidence="3 4" key="1">
    <citation type="submission" date="2017-08" db="EMBL/GenBank/DDBJ databases">
        <title>Infants hospitalized years apart are colonized by the same room-sourced microbial strains.</title>
        <authorList>
            <person name="Brooks B."/>
            <person name="Olm M.R."/>
            <person name="Firek B.A."/>
            <person name="Baker R."/>
            <person name="Thomas B.C."/>
            <person name="Morowitz M.J."/>
            <person name="Banfield J.F."/>
        </authorList>
    </citation>
    <scope>NUCLEOTIDE SEQUENCE [LARGE SCALE GENOMIC DNA]</scope>
    <source>
        <strain evidence="3">S2_005_002_R2_34</strain>
    </source>
</reference>
<keyword evidence="2" id="KW-0560">Oxidoreductase</keyword>
<evidence type="ECO:0000256" key="2">
    <source>
        <dbReference type="RuleBase" id="RU000461"/>
    </source>
</evidence>
<evidence type="ECO:0000313" key="3">
    <source>
        <dbReference type="EMBL" id="PZQ46032.1"/>
    </source>
</evidence>
<dbReference type="GO" id="GO:0005506">
    <property type="term" value="F:iron ion binding"/>
    <property type="evidence" value="ECO:0007669"/>
    <property type="project" value="InterPro"/>
</dbReference>
<dbReference type="PANTHER" id="PTHR46696">
    <property type="entry name" value="P450, PUTATIVE (EUROFUNG)-RELATED"/>
    <property type="match status" value="1"/>
</dbReference>
<dbReference type="Proteomes" id="UP000249185">
    <property type="component" value="Unassembled WGS sequence"/>
</dbReference>
<proteinExistence type="inferred from homology"/>
<keyword evidence="2" id="KW-0479">Metal-binding</keyword>
<sequence length="392" mass="43381">MLANAIPVTAIDPFDPAVLADSIRVMGELREQAPWVYLEKYGVYATGRHEPGAKMLRDWKSFTSTVKAWGPREHIPSILVAEDPPDHTRHRNALMKFFSNVALKRYQDTFEAYAETFADELVAKGEIDGTEDIGAGFVLRAFPDILGMQSLDRGKLLEFGDLMFNSVAPGSKIYLESKDKTEHLWGWFQAQFHRENLEPGKLADEIYQLGDNGEVDEPTAGQLVRTVFSAGFDTTVLAIGTGVKLLSENPEEWEKLRADPSLLKSAFEETIRYDAPSRVLGRGVTRDIEFEGLTLKDGDKVACFLNAAGHDPRKWEAPDAFIVGRPGASGHLSFGYGIHSCLGQALARLEYQAIIGALARRVKRIEPTGPAVRKINNQACGWAKVPVRLIPA</sequence>
<dbReference type="GO" id="GO:0004497">
    <property type="term" value="F:monooxygenase activity"/>
    <property type="evidence" value="ECO:0007669"/>
    <property type="project" value="UniProtKB-KW"/>
</dbReference>
<evidence type="ECO:0000313" key="4">
    <source>
        <dbReference type="Proteomes" id="UP000249185"/>
    </source>
</evidence>
<dbReference type="InterPro" id="IPR017972">
    <property type="entry name" value="Cyt_P450_CS"/>
</dbReference>
<dbReference type="PROSITE" id="PS00086">
    <property type="entry name" value="CYTOCHROME_P450"/>
    <property type="match status" value="1"/>
</dbReference>
<gene>
    <name evidence="3" type="ORF">DI556_21375</name>
</gene>
<keyword evidence="2" id="KW-0349">Heme</keyword>
<name>A0A2W5MXT9_RHOSU</name>